<sequence length="288" mass="33142">MAFQFKKISSHGTENPIIARLSVQANDLVNFCNFSKEKKEELFAIFHSGVQPKLITCYEVFISISKECRNIEDTVNTEGLNIQSQDRVIEVPHLEGLESKIDQFLYSAKSCLRELAKIFGLFFGKEFSEARYDQVKEWATKEFGEASELAKIISQDHDLWIKKLVSMRNAVEHPGGYSGHLHIHNYDLLPENHPDFPKLIEPTWHLNEEPRVSIRKDLEVSISNILHFSEDMLVLCMRQSGLPEIIQIVEIPEAERDEKCPVRLKFTLSDKINLTLIRPPAVKSKDNH</sequence>
<dbReference type="RefSeq" id="WP_092351016.1">
    <property type="nucleotide sequence ID" value="NZ_FNQN01000021.1"/>
</dbReference>
<dbReference type="OrthoDB" id="2110687at2"/>
<dbReference type="Proteomes" id="UP000199409">
    <property type="component" value="Unassembled WGS sequence"/>
</dbReference>
<gene>
    <name evidence="1" type="ORF">SAMN05660420_03386</name>
</gene>
<keyword evidence="2" id="KW-1185">Reference proteome</keyword>
<organism evidence="1 2">
    <name type="scientific">Desulfuromusa kysingii</name>
    <dbReference type="NCBI Taxonomy" id="37625"/>
    <lineage>
        <taxon>Bacteria</taxon>
        <taxon>Pseudomonadati</taxon>
        <taxon>Thermodesulfobacteriota</taxon>
        <taxon>Desulfuromonadia</taxon>
        <taxon>Desulfuromonadales</taxon>
        <taxon>Geopsychrobacteraceae</taxon>
        <taxon>Desulfuromusa</taxon>
    </lineage>
</organism>
<dbReference type="AlphaFoldDB" id="A0A1H4EIC2"/>
<name>A0A1H4EIC2_9BACT</name>
<evidence type="ECO:0000313" key="2">
    <source>
        <dbReference type="Proteomes" id="UP000199409"/>
    </source>
</evidence>
<reference evidence="1 2" key="1">
    <citation type="submission" date="2016-10" db="EMBL/GenBank/DDBJ databases">
        <authorList>
            <person name="de Groot N.N."/>
        </authorList>
    </citation>
    <scope>NUCLEOTIDE SEQUENCE [LARGE SCALE GENOMIC DNA]</scope>
    <source>
        <strain evidence="1 2">DSM 7343</strain>
    </source>
</reference>
<protein>
    <submittedName>
        <fullName evidence="1">Uncharacterized protein</fullName>
    </submittedName>
</protein>
<evidence type="ECO:0000313" key="1">
    <source>
        <dbReference type="EMBL" id="SEA84448.1"/>
    </source>
</evidence>
<accession>A0A1H4EIC2</accession>
<dbReference type="EMBL" id="FNQN01000021">
    <property type="protein sequence ID" value="SEA84448.1"/>
    <property type="molecule type" value="Genomic_DNA"/>
</dbReference>
<proteinExistence type="predicted"/>